<accession>A0A3S5C7Q3</accession>
<reference evidence="1" key="1">
    <citation type="submission" date="2018-11" db="EMBL/GenBank/DDBJ databases">
        <authorList>
            <consortium name="Pathogen Informatics"/>
        </authorList>
    </citation>
    <scope>NUCLEOTIDE SEQUENCE</scope>
</reference>
<evidence type="ECO:0000313" key="1">
    <source>
        <dbReference type="EMBL" id="VEL40844.1"/>
    </source>
</evidence>
<dbReference type="AlphaFoldDB" id="A0A3S5C7Q3"/>
<sequence length="145" mass="16176">MNSSCMHAQQRPPCCLGLVISVVHVNRVHIYDCVCINPQASANYRLVWSAQPPGRYTFSHHLPLAYRILLIGAPVRLVYLICFVHYCSPVCSIVSNPLARPIDRLAAPGEAKTLLMHSPSSLRFVRLCQVDRQALASFDQHRLGA</sequence>
<organism evidence="1 2">
    <name type="scientific">Protopolystoma xenopodis</name>
    <dbReference type="NCBI Taxonomy" id="117903"/>
    <lineage>
        <taxon>Eukaryota</taxon>
        <taxon>Metazoa</taxon>
        <taxon>Spiralia</taxon>
        <taxon>Lophotrochozoa</taxon>
        <taxon>Platyhelminthes</taxon>
        <taxon>Monogenea</taxon>
        <taxon>Polyopisthocotylea</taxon>
        <taxon>Polystomatidea</taxon>
        <taxon>Polystomatidae</taxon>
        <taxon>Protopolystoma</taxon>
    </lineage>
</organism>
<proteinExistence type="predicted"/>
<name>A0A3S5C7Q3_9PLAT</name>
<evidence type="ECO:0000313" key="2">
    <source>
        <dbReference type="Proteomes" id="UP000784294"/>
    </source>
</evidence>
<dbReference type="Proteomes" id="UP000784294">
    <property type="component" value="Unassembled WGS sequence"/>
</dbReference>
<protein>
    <submittedName>
        <fullName evidence="1">Uncharacterized protein</fullName>
    </submittedName>
</protein>
<keyword evidence="2" id="KW-1185">Reference proteome</keyword>
<gene>
    <name evidence="1" type="ORF">PXEA_LOCUS34284</name>
</gene>
<dbReference type="EMBL" id="CAAALY010266700">
    <property type="protein sequence ID" value="VEL40844.1"/>
    <property type="molecule type" value="Genomic_DNA"/>
</dbReference>
<comment type="caution">
    <text evidence="1">The sequence shown here is derived from an EMBL/GenBank/DDBJ whole genome shotgun (WGS) entry which is preliminary data.</text>
</comment>